<feature type="transmembrane region" description="Helical" evidence="1">
    <location>
        <begin position="423"/>
        <end position="444"/>
    </location>
</feature>
<evidence type="ECO:0000313" key="2">
    <source>
        <dbReference type="EMBL" id="QUO46875.1"/>
    </source>
</evidence>
<keyword evidence="3" id="KW-1185">Reference proteome</keyword>
<feature type="transmembrane region" description="Helical" evidence="1">
    <location>
        <begin position="450"/>
        <end position="473"/>
    </location>
</feature>
<protein>
    <submittedName>
        <fullName evidence="2">Uncharacterized protein</fullName>
    </submittedName>
</protein>
<dbReference type="GeneID" id="64827805"/>
<accession>A0A8T8LIY5</accession>
<feature type="transmembrane region" description="Helical" evidence="1">
    <location>
        <begin position="148"/>
        <end position="170"/>
    </location>
</feature>
<feature type="transmembrane region" description="Helical" evidence="1">
    <location>
        <begin position="72"/>
        <end position="93"/>
    </location>
</feature>
<gene>
    <name evidence="2" type="ORF">J7656_09655</name>
</gene>
<feature type="transmembrane region" description="Helical" evidence="1">
    <location>
        <begin position="309"/>
        <end position="329"/>
    </location>
</feature>
<feature type="transmembrane region" description="Helical" evidence="1">
    <location>
        <begin position="381"/>
        <end position="402"/>
    </location>
</feature>
<organism evidence="2 3">
    <name type="scientific">Halorubrum ruber</name>
    <dbReference type="NCBI Taxonomy" id="2982524"/>
    <lineage>
        <taxon>Archaea</taxon>
        <taxon>Methanobacteriati</taxon>
        <taxon>Methanobacteriota</taxon>
        <taxon>Stenosarchaea group</taxon>
        <taxon>Halobacteria</taxon>
        <taxon>Halobacteriales</taxon>
        <taxon>Haloferacaceae</taxon>
        <taxon>Halorubrum</taxon>
    </lineage>
</organism>
<dbReference type="EMBL" id="CP073695">
    <property type="protein sequence ID" value="QUO46875.1"/>
    <property type="molecule type" value="Genomic_DNA"/>
</dbReference>
<keyword evidence="1" id="KW-0812">Transmembrane</keyword>
<dbReference type="OrthoDB" id="137309at2157"/>
<feature type="transmembrane region" description="Helical" evidence="1">
    <location>
        <begin position="203"/>
        <end position="221"/>
    </location>
</feature>
<proteinExistence type="predicted"/>
<dbReference type="AlphaFoldDB" id="A0A8T8LIY5"/>
<dbReference type="RefSeq" id="WP_211553172.1">
    <property type="nucleotide sequence ID" value="NZ_CP073695.1"/>
</dbReference>
<evidence type="ECO:0000313" key="3">
    <source>
        <dbReference type="Proteomes" id="UP000679341"/>
    </source>
</evidence>
<feature type="transmembrane region" description="Helical" evidence="1">
    <location>
        <begin position="43"/>
        <end position="65"/>
    </location>
</feature>
<feature type="transmembrane region" description="Helical" evidence="1">
    <location>
        <begin position="505"/>
        <end position="524"/>
    </location>
</feature>
<feature type="transmembrane region" description="Helical" evidence="1">
    <location>
        <begin position="265"/>
        <end position="288"/>
    </location>
</feature>
<dbReference type="KEGG" id="hss:J7656_09655"/>
<keyword evidence="1" id="KW-1133">Transmembrane helix</keyword>
<sequence length="698" mass="73735">MRARTKPDRGVVAPVALAGGYLALASGIAAARAAPATGYEVSVYAATPAVTWAALAVAGGVSIAVCLSDERYLAPAVLLAGLGAATVAGLPLIRGYHFYGRADSLVHLGFARTISGGGDPLDLLYPGGHLIATSLTKVAGVEITRAMMLVMWTYTLSFFASVACCVWFLVPDRRALAVGAFSAFLLLPINNVSTYLHFHTYSIGMLFTPFVLYLVFAHLIGGDGRERTVERLADGAGAAGRNAARFGDTVSVTAGSTRPVPTTYLLPPVVIALVVVHPQIALNVLFLLGGMTVAQHAFRRFRPAHSVAGYRLLTAQTALLTVTFAVWIATHDWAFVSTAEAMIQSVSEFVRGDGSATPRVEEQGQSASSIGASLPELFVKLFGVGAVYSLLAAAVVLGRISGFLGPLDDHRSMRRETDTTRDVTALFFAGLVALLPFLAAHFVGSISTYLFRHVGFLMMLATIFGAVGVRYLVADESPLTDVGAASAGARSTWSRIAAALPEARSVVAVVAVVLVLSLSLATVFPSPFVYLSGSHVPEGEMDGYERTFASQSEGSPVWFGGVRHSSDRYEVALYGSESAPWEGPVTPRPRSSGPVPAQGMLDGLPAYYANSADEAVRRDHYFAVAEADRQREVIAYRGLRYPEESFEAVAAQPDVGVVRDNGELTIYFVDTPANASAAAVDGKFATAVDGERAARPMG</sequence>
<keyword evidence="1" id="KW-0472">Membrane</keyword>
<name>A0A8T8LIY5_9EURY</name>
<reference evidence="2 3" key="1">
    <citation type="submission" date="2021-03" db="EMBL/GenBank/DDBJ databases">
        <title>Halorubrum sodomense MBLA0099, Whole genome shotgun sequencing.</title>
        <authorList>
            <person name="Seo M.-J."/>
            <person name="Cho E.-S."/>
            <person name="Hwang C.Y."/>
        </authorList>
    </citation>
    <scope>NUCLEOTIDE SEQUENCE [LARGE SCALE GENOMIC DNA]</scope>
    <source>
        <strain evidence="2 3">MBLA0099</strain>
    </source>
</reference>
<evidence type="ECO:0000256" key="1">
    <source>
        <dbReference type="SAM" id="Phobius"/>
    </source>
</evidence>
<dbReference type="Proteomes" id="UP000679341">
    <property type="component" value="Chromosome"/>
</dbReference>